<evidence type="ECO:0000313" key="5">
    <source>
        <dbReference type="EMBL" id="GEP31295.1"/>
    </source>
</evidence>
<dbReference type="InterPro" id="IPR005467">
    <property type="entry name" value="His_kinase_dom"/>
</dbReference>
<dbReference type="Pfam" id="PF02518">
    <property type="entry name" value="HATPase_c"/>
    <property type="match status" value="1"/>
</dbReference>
<dbReference type="SMART" id="SM00387">
    <property type="entry name" value="HATPase_c"/>
    <property type="match status" value="1"/>
</dbReference>
<dbReference type="PANTHER" id="PTHR43065:SF50">
    <property type="entry name" value="HISTIDINE KINASE"/>
    <property type="match status" value="1"/>
</dbReference>
<dbReference type="Proteomes" id="UP000321337">
    <property type="component" value="Unassembled WGS sequence"/>
</dbReference>
<dbReference type="PANTHER" id="PTHR43065">
    <property type="entry name" value="SENSOR HISTIDINE KINASE"/>
    <property type="match status" value="1"/>
</dbReference>
<dbReference type="AlphaFoldDB" id="A0A512L9Y2"/>
<dbReference type="EC" id="2.7.13.3" evidence="2"/>
<dbReference type="InterPro" id="IPR003594">
    <property type="entry name" value="HATPase_dom"/>
</dbReference>
<dbReference type="Gene3D" id="3.30.565.10">
    <property type="entry name" value="Histidine kinase-like ATPase, C-terminal domain"/>
    <property type="match status" value="1"/>
</dbReference>
<protein>
    <recommendedName>
        <fullName evidence="2">histidine kinase</fullName>
        <ecNumber evidence="2">2.7.13.3</ecNumber>
    </recommendedName>
</protein>
<dbReference type="InterPro" id="IPR003661">
    <property type="entry name" value="HisK_dim/P_dom"/>
</dbReference>
<dbReference type="InterPro" id="IPR003018">
    <property type="entry name" value="GAF"/>
</dbReference>
<dbReference type="SUPFAM" id="SSF47384">
    <property type="entry name" value="Homodimeric domain of signal transducing histidine kinase"/>
    <property type="match status" value="1"/>
</dbReference>
<dbReference type="SMART" id="SM00065">
    <property type="entry name" value="GAF"/>
    <property type="match status" value="1"/>
</dbReference>
<reference evidence="5 6" key="1">
    <citation type="submission" date="2019-07" db="EMBL/GenBank/DDBJ databases">
        <title>Whole genome shotgun sequence of Thiobacillus plumbophilus NBRC 107929.</title>
        <authorList>
            <person name="Hosoyama A."/>
            <person name="Uohara A."/>
            <person name="Ohji S."/>
            <person name="Ichikawa N."/>
        </authorList>
    </citation>
    <scope>NUCLEOTIDE SEQUENCE [LARGE SCALE GENOMIC DNA]</scope>
    <source>
        <strain evidence="5 6">NBRC 107929</strain>
    </source>
</reference>
<name>A0A512L9Y2_9PROT</name>
<dbReference type="CDD" id="cd00082">
    <property type="entry name" value="HisKA"/>
    <property type="match status" value="1"/>
</dbReference>
<dbReference type="PROSITE" id="PS50109">
    <property type="entry name" value="HIS_KIN"/>
    <property type="match status" value="1"/>
</dbReference>
<dbReference type="InterPro" id="IPR036890">
    <property type="entry name" value="HATPase_C_sf"/>
</dbReference>
<dbReference type="InterPro" id="IPR004358">
    <property type="entry name" value="Sig_transdc_His_kin-like_C"/>
</dbReference>
<evidence type="ECO:0000259" key="4">
    <source>
        <dbReference type="PROSITE" id="PS50109"/>
    </source>
</evidence>
<dbReference type="RefSeq" id="WP_147074138.1">
    <property type="nucleotide sequence ID" value="NZ_AP021884.1"/>
</dbReference>
<dbReference type="Gene3D" id="3.30.450.40">
    <property type="match status" value="1"/>
</dbReference>
<dbReference type="EMBL" id="BKAD01000027">
    <property type="protein sequence ID" value="GEP31295.1"/>
    <property type="molecule type" value="Genomic_DNA"/>
</dbReference>
<comment type="caution">
    <text evidence="5">The sequence shown here is derived from an EMBL/GenBank/DDBJ whole genome shotgun (WGS) entry which is preliminary data.</text>
</comment>
<evidence type="ECO:0000256" key="1">
    <source>
        <dbReference type="ARBA" id="ARBA00000085"/>
    </source>
</evidence>
<evidence type="ECO:0000256" key="3">
    <source>
        <dbReference type="ARBA" id="ARBA00022553"/>
    </source>
</evidence>
<keyword evidence="6" id="KW-1185">Reference proteome</keyword>
<evidence type="ECO:0000313" key="6">
    <source>
        <dbReference type="Proteomes" id="UP000321337"/>
    </source>
</evidence>
<dbReference type="SUPFAM" id="SSF55874">
    <property type="entry name" value="ATPase domain of HSP90 chaperone/DNA topoisomerase II/histidine kinase"/>
    <property type="match status" value="1"/>
</dbReference>
<accession>A0A512L9Y2</accession>
<keyword evidence="3" id="KW-0597">Phosphoprotein</keyword>
<sequence>MSFDRMTKLSWIYDLYRLGQDVVLAENASAIYQRILLHIVDGFEAKNGSLALCDEDGGSLTIVAGIDLPAGVVGSPVKMGEGILGWVAQEGKALLLNGDVSNDPRFLRHKQGRGAVATNIAICWPLKIEDRIIGAISVNRLDGTPLFTELDLEQGTILLNMVSLALGNIQLHLDRQRRFEELRQVNQKLEEAHSQLLQSEKMASIGQLAAGVAHEINNPIGYVYSNLGALERYLGEVFVVLDAYEKAEGAIPGNAPALADLHAIKSKVDLPFLKADLQSLMSESKEGITRVKRIVQDLKDFSHADVGDEWQWADLQKGLDSTLNIVWNEIKYKAEVVKEYAELPDIECLPSQMNQVFMNLLINAAHAIEERGMITLRTGNGTEEVWVEIADTGKGIAPENLKRIFDPFFTTKPVGKGTGLGLSLAYGIIEKHHGRIEVQSEVGKGTAFRICLPVRQAQAEAAANG</sequence>
<dbReference type="Pfam" id="PF13185">
    <property type="entry name" value="GAF_2"/>
    <property type="match status" value="1"/>
</dbReference>
<dbReference type="GO" id="GO:0000155">
    <property type="term" value="F:phosphorelay sensor kinase activity"/>
    <property type="evidence" value="ECO:0007669"/>
    <property type="project" value="InterPro"/>
</dbReference>
<comment type="catalytic activity">
    <reaction evidence="1">
        <text>ATP + protein L-histidine = ADP + protein N-phospho-L-histidine.</text>
        <dbReference type="EC" id="2.7.13.3"/>
    </reaction>
</comment>
<dbReference type="PRINTS" id="PR00344">
    <property type="entry name" value="BCTRLSENSOR"/>
</dbReference>
<gene>
    <name evidence="5" type="ORF">TPL01_24330</name>
</gene>
<dbReference type="OrthoDB" id="1931120at2"/>
<organism evidence="5 6">
    <name type="scientific">Sulfuriferula plumbiphila</name>
    <dbReference type="NCBI Taxonomy" id="171865"/>
    <lineage>
        <taxon>Bacteria</taxon>
        <taxon>Pseudomonadati</taxon>
        <taxon>Pseudomonadota</taxon>
        <taxon>Betaproteobacteria</taxon>
        <taxon>Nitrosomonadales</taxon>
        <taxon>Sulfuricellaceae</taxon>
        <taxon>Sulfuriferula</taxon>
    </lineage>
</organism>
<dbReference type="InterPro" id="IPR029016">
    <property type="entry name" value="GAF-like_dom_sf"/>
</dbReference>
<dbReference type="CDD" id="cd16943">
    <property type="entry name" value="HATPase_AtoS-like"/>
    <property type="match status" value="1"/>
</dbReference>
<dbReference type="SUPFAM" id="SSF55781">
    <property type="entry name" value="GAF domain-like"/>
    <property type="match status" value="1"/>
</dbReference>
<dbReference type="Gene3D" id="1.10.287.130">
    <property type="match status" value="1"/>
</dbReference>
<proteinExistence type="predicted"/>
<dbReference type="InterPro" id="IPR036097">
    <property type="entry name" value="HisK_dim/P_sf"/>
</dbReference>
<evidence type="ECO:0000256" key="2">
    <source>
        <dbReference type="ARBA" id="ARBA00012438"/>
    </source>
</evidence>
<feature type="domain" description="Histidine kinase" evidence="4">
    <location>
        <begin position="211"/>
        <end position="456"/>
    </location>
</feature>